<proteinExistence type="predicted"/>
<evidence type="ECO:0000313" key="7">
    <source>
        <dbReference type="Proteomes" id="UP000001307"/>
    </source>
</evidence>
<evidence type="ECO:0000256" key="1">
    <source>
        <dbReference type="ARBA" id="ARBA00022737"/>
    </source>
</evidence>
<feature type="region of interest" description="Disordered" evidence="4">
    <location>
        <begin position="446"/>
        <end position="481"/>
    </location>
</feature>
<dbReference type="InterPro" id="IPR002110">
    <property type="entry name" value="Ankyrin_rpt"/>
</dbReference>
<evidence type="ECO:0000313" key="6">
    <source>
        <dbReference type="EMBL" id="CBY15228.1"/>
    </source>
</evidence>
<organism evidence="6">
    <name type="scientific">Oikopleura dioica</name>
    <name type="common">Tunicate</name>
    <dbReference type="NCBI Taxonomy" id="34765"/>
    <lineage>
        <taxon>Eukaryota</taxon>
        <taxon>Metazoa</taxon>
        <taxon>Chordata</taxon>
        <taxon>Tunicata</taxon>
        <taxon>Appendicularia</taxon>
        <taxon>Copelata</taxon>
        <taxon>Oikopleuridae</taxon>
        <taxon>Oikopleura</taxon>
    </lineage>
</organism>
<dbReference type="InterPro" id="IPR013761">
    <property type="entry name" value="SAM/pointed_sf"/>
</dbReference>
<evidence type="ECO:0000259" key="5">
    <source>
        <dbReference type="PROSITE" id="PS50105"/>
    </source>
</evidence>
<evidence type="ECO:0000256" key="2">
    <source>
        <dbReference type="ARBA" id="ARBA00023043"/>
    </source>
</evidence>
<feature type="compositionally biased region" description="Low complexity" evidence="4">
    <location>
        <begin position="495"/>
        <end position="507"/>
    </location>
</feature>
<keyword evidence="7" id="KW-1185">Reference proteome</keyword>
<gene>
    <name evidence="6" type="ORF">GSOID_T00012124001</name>
</gene>
<dbReference type="SMART" id="SM00248">
    <property type="entry name" value="ANK"/>
    <property type="match status" value="8"/>
</dbReference>
<dbReference type="PANTHER" id="PTHR24198:SF165">
    <property type="entry name" value="ANKYRIN REPEAT-CONTAINING PROTEIN-RELATED"/>
    <property type="match status" value="1"/>
</dbReference>
<feature type="region of interest" description="Disordered" evidence="4">
    <location>
        <begin position="495"/>
        <end position="545"/>
    </location>
</feature>
<dbReference type="OrthoDB" id="539213at2759"/>
<dbReference type="InParanoid" id="E4Y016"/>
<keyword evidence="2 3" id="KW-0040">ANK repeat</keyword>
<feature type="repeat" description="ANK" evidence="3">
    <location>
        <begin position="67"/>
        <end position="99"/>
    </location>
</feature>
<feature type="domain" description="SAM" evidence="5">
    <location>
        <begin position="551"/>
        <end position="612"/>
    </location>
</feature>
<feature type="repeat" description="ANK" evidence="3">
    <location>
        <begin position="135"/>
        <end position="167"/>
    </location>
</feature>
<accession>E4Y016</accession>
<dbReference type="Pfam" id="PF07647">
    <property type="entry name" value="SAM_2"/>
    <property type="match status" value="1"/>
</dbReference>
<feature type="repeat" description="ANK" evidence="3">
    <location>
        <begin position="33"/>
        <end position="65"/>
    </location>
</feature>
<evidence type="ECO:0000256" key="4">
    <source>
        <dbReference type="SAM" id="MobiDB-lite"/>
    </source>
</evidence>
<feature type="repeat" description="ANK" evidence="3">
    <location>
        <begin position="269"/>
        <end position="301"/>
    </location>
</feature>
<feature type="repeat" description="ANK" evidence="3">
    <location>
        <begin position="303"/>
        <end position="335"/>
    </location>
</feature>
<feature type="compositionally biased region" description="Low complexity" evidence="4">
    <location>
        <begin position="519"/>
        <end position="545"/>
    </location>
</feature>
<dbReference type="Gene3D" id="1.25.40.20">
    <property type="entry name" value="Ankyrin repeat-containing domain"/>
    <property type="match status" value="2"/>
</dbReference>
<dbReference type="InterPro" id="IPR001660">
    <property type="entry name" value="SAM"/>
</dbReference>
<dbReference type="AlphaFoldDB" id="E4Y016"/>
<dbReference type="PROSITE" id="PS50297">
    <property type="entry name" value="ANK_REP_REGION"/>
    <property type="match status" value="5"/>
</dbReference>
<dbReference type="SUPFAM" id="SSF47769">
    <property type="entry name" value="SAM/Pointed domain"/>
    <property type="match status" value="1"/>
</dbReference>
<dbReference type="PRINTS" id="PR01415">
    <property type="entry name" value="ANKYRIN"/>
</dbReference>
<dbReference type="Pfam" id="PF12796">
    <property type="entry name" value="Ank_2"/>
    <property type="match status" value="3"/>
</dbReference>
<name>E4Y016_OIKDI</name>
<dbReference type="PANTHER" id="PTHR24198">
    <property type="entry name" value="ANKYRIN REPEAT AND PROTEIN KINASE DOMAIN-CONTAINING PROTEIN"/>
    <property type="match status" value="1"/>
</dbReference>
<sequence>MLSRAEIEILEDSSLEKVKQLFKSRGGDLTLEDENTPAHVAAYLGNLELLEYLVEEHSHLIDKQNRYGWTPLMQACDQGQYDCVQLLLQNGADVNSSTPIGNNALAVATCSGFEKIIETLIAAEVFIEPDELTSSIVNPLHLAVLQSRDDIVKVLLRQGINGNVRNKFTQWTPLMTAAVSGEICTARLLFKNEIDGEKTNTNGQNAASIARKCKNSELAGFIDRKTLQNLSNSQEIKETIISAVKKGDELAVKKLLLADPSVANNQSKDAATPLMYASMFGFINLVEILLEKGADIDAKDYENGWTALMQATYYGQAQIAKYLILSGANVNLRAKNGLTAFDMAMLINLNDTELFRMLADRSIEMDMTPKNPLDDAALAKTLQSSNILSKITKSFKTLSKPSKNQSKEDLSATMIRKKISPNNSQSLSQQIFSPLHQVPLNLRKIDDLPELGPPKTSLRRNLPPASPKSNSESQATKTTPRKSVVNSKLLFDITSSKSTSSNGSASKSLRRNTLDKYYSRPSKSSSYSSASASSKTSSTLTPTPYDFNLDEDVRSVLDELSMTKKYQKIFAEQEIDIEVFKNLDHSDLEELGITQPKIRQKLMHAINHVKVDRGYKSIFSK</sequence>
<reference evidence="6" key="1">
    <citation type="journal article" date="2010" name="Science">
        <title>Plasticity of animal genome architecture unmasked by rapid evolution of a pelagic tunicate.</title>
        <authorList>
            <person name="Denoeud F."/>
            <person name="Henriet S."/>
            <person name="Mungpakdee S."/>
            <person name="Aury J.M."/>
            <person name="Da Silva C."/>
            <person name="Brinkmann H."/>
            <person name="Mikhaleva J."/>
            <person name="Olsen L.C."/>
            <person name="Jubin C."/>
            <person name="Canestro C."/>
            <person name="Bouquet J.M."/>
            <person name="Danks G."/>
            <person name="Poulain J."/>
            <person name="Campsteijn C."/>
            <person name="Adamski M."/>
            <person name="Cross I."/>
            <person name="Yadetie F."/>
            <person name="Muffato M."/>
            <person name="Louis A."/>
            <person name="Butcher S."/>
            <person name="Tsagkogeorga G."/>
            <person name="Konrad A."/>
            <person name="Singh S."/>
            <person name="Jensen M.F."/>
            <person name="Cong E.H."/>
            <person name="Eikeseth-Otteraa H."/>
            <person name="Noel B."/>
            <person name="Anthouard V."/>
            <person name="Porcel B.M."/>
            <person name="Kachouri-Lafond R."/>
            <person name="Nishino A."/>
            <person name="Ugolini M."/>
            <person name="Chourrout P."/>
            <person name="Nishida H."/>
            <person name="Aasland R."/>
            <person name="Huzurbazar S."/>
            <person name="Westhof E."/>
            <person name="Delsuc F."/>
            <person name="Lehrach H."/>
            <person name="Reinhardt R."/>
            <person name="Weissenbach J."/>
            <person name="Roy S.W."/>
            <person name="Artiguenave F."/>
            <person name="Postlethwait J.H."/>
            <person name="Manak J.R."/>
            <person name="Thompson E.M."/>
            <person name="Jaillon O."/>
            <person name="Du Pasquier L."/>
            <person name="Boudinot P."/>
            <person name="Liberles D.A."/>
            <person name="Volff J.N."/>
            <person name="Philippe H."/>
            <person name="Lenhard B."/>
            <person name="Roest Crollius H."/>
            <person name="Wincker P."/>
            <person name="Chourrout D."/>
        </authorList>
    </citation>
    <scope>NUCLEOTIDE SEQUENCE [LARGE SCALE GENOMIC DNA]</scope>
</reference>
<evidence type="ECO:0000256" key="3">
    <source>
        <dbReference type="PROSITE-ProRule" id="PRU00023"/>
    </source>
</evidence>
<dbReference type="PROSITE" id="PS50105">
    <property type="entry name" value="SAM_DOMAIN"/>
    <property type="match status" value="1"/>
</dbReference>
<feature type="compositionally biased region" description="Polar residues" evidence="4">
    <location>
        <begin position="467"/>
        <end position="478"/>
    </location>
</feature>
<keyword evidence="1" id="KW-0677">Repeat</keyword>
<dbReference type="Gene3D" id="1.10.150.50">
    <property type="entry name" value="Transcription Factor, Ets-1"/>
    <property type="match status" value="1"/>
</dbReference>
<protein>
    <recommendedName>
        <fullName evidence="5">SAM domain-containing protein</fullName>
    </recommendedName>
</protein>
<dbReference type="Proteomes" id="UP000001307">
    <property type="component" value="Unassembled WGS sequence"/>
</dbReference>
<dbReference type="SMART" id="SM00454">
    <property type="entry name" value="SAM"/>
    <property type="match status" value="1"/>
</dbReference>
<dbReference type="EMBL" id="FN653449">
    <property type="protein sequence ID" value="CBY15228.1"/>
    <property type="molecule type" value="Genomic_DNA"/>
</dbReference>
<dbReference type="PROSITE" id="PS50088">
    <property type="entry name" value="ANK_REPEAT"/>
    <property type="match status" value="5"/>
</dbReference>
<dbReference type="SUPFAM" id="SSF48403">
    <property type="entry name" value="Ankyrin repeat"/>
    <property type="match status" value="1"/>
</dbReference>
<dbReference type="InterPro" id="IPR036770">
    <property type="entry name" value="Ankyrin_rpt-contain_sf"/>
</dbReference>